<dbReference type="FunFam" id="3.30.200.20:FF:000042">
    <property type="entry name" value="Aurora kinase A"/>
    <property type="match status" value="1"/>
</dbReference>
<evidence type="ECO:0000313" key="10">
    <source>
        <dbReference type="EMBL" id="GFH50251.1"/>
    </source>
</evidence>
<evidence type="ECO:0000256" key="3">
    <source>
        <dbReference type="ARBA" id="ARBA00022679"/>
    </source>
</evidence>
<feature type="region of interest" description="Disordered" evidence="8">
    <location>
        <begin position="1"/>
        <end position="44"/>
    </location>
</feature>
<organism evidence="10 11">
    <name type="scientific">Chaetoceros tenuissimus</name>
    <dbReference type="NCBI Taxonomy" id="426638"/>
    <lineage>
        <taxon>Eukaryota</taxon>
        <taxon>Sar</taxon>
        <taxon>Stramenopiles</taxon>
        <taxon>Ochrophyta</taxon>
        <taxon>Bacillariophyta</taxon>
        <taxon>Coscinodiscophyceae</taxon>
        <taxon>Chaetocerotophycidae</taxon>
        <taxon>Chaetocerotales</taxon>
        <taxon>Chaetocerotaceae</taxon>
        <taxon>Chaetoceros</taxon>
    </lineage>
</organism>
<keyword evidence="1" id="KW-0723">Serine/threonine-protein kinase</keyword>
<dbReference type="PROSITE" id="PS50011">
    <property type="entry name" value="PROTEIN_KINASE_DOM"/>
    <property type="match status" value="1"/>
</dbReference>
<dbReference type="FunFam" id="1.10.510.10:FF:000008">
    <property type="entry name" value="Non-specific serine/threonine protein kinase"/>
    <property type="match status" value="1"/>
</dbReference>
<evidence type="ECO:0000256" key="4">
    <source>
        <dbReference type="ARBA" id="ARBA00022741"/>
    </source>
</evidence>
<evidence type="ECO:0000256" key="2">
    <source>
        <dbReference type="ARBA" id="ARBA00022553"/>
    </source>
</evidence>
<feature type="binding site" evidence="7">
    <location>
        <position position="248"/>
    </location>
    <ligand>
        <name>ATP</name>
        <dbReference type="ChEBI" id="CHEBI:30616"/>
    </ligand>
</feature>
<evidence type="ECO:0000256" key="5">
    <source>
        <dbReference type="ARBA" id="ARBA00022777"/>
    </source>
</evidence>
<keyword evidence="2" id="KW-0597">Phosphoprotein</keyword>
<dbReference type="EMBL" id="BLLK01000038">
    <property type="protein sequence ID" value="GFH50251.1"/>
    <property type="molecule type" value="Genomic_DNA"/>
</dbReference>
<dbReference type="Gene3D" id="3.30.200.20">
    <property type="entry name" value="Phosphorylase Kinase, domain 1"/>
    <property type="match status" value="1"/>
</dbReference>
<evidence type="ECO:0000256" key="6">
    <source>
        <dbReference type="ARBA" id="ARBA00022840"/>
    </source>
</evidence>
<keyword evidence="5 10" id="KW-0418">Kinase</keyword>
<accession>A0AAD3H4R4</accession>
<dbReference type="InterPro" id="IPR000719">
    <property type="entry name" value="Prot_kinase_dom"/>
</dbReference>
<dbReference type="InterPro" id="IPR008271">
    <property type="entry name" value="Ser/Thr_kinase_AS"/>
</dbReference>
<reference evidence="10 11" key="1">
    <citation type="journal article" date="2021" name="Sci. Rep.">
        <title>The genome of the diatom Chaetoceros tenuissimus carries an ancient integrated fragment of an extant virus.</title>
        <authorList>
            <person name="Hongo Y."/>
            <person name="Kimura K."/>
            <person name="Takaki Y."/>
            <person name="Yoshida Y."/>
            <person name="Baba S."/>
            <person name="Kobayashi G."/>
            <person name="Nagasaki K."/>
            <person name="Hano T."/>
            <person name="Tomaru Y."/>
        </authorList>
    </citation>
    <scope>NUCLEOTIDE SEQUENCE [LARGE SCALE GENOMIC DNA]</scope>
    <source>
        <strain evidence="10 11">NIES-3715</strain>
    </source>
</reference>
<dbReference type="Gene3D" id="1.10.510.10">
    <property type="entry name" value="Transferase(Phosphotransferase) domain 1"/>
    <property type="match status" value="1"/>
</dbReference>
<feature type="compositionally biased region" description="Acidic residues" evidence="8">
    <location>
        <begin position="146"/>
        <end position="166"/>
    </location>
</feature>
<name>A0AAD3H4R4_9STRA</name>
<dbReference type="SUPFAM" id="SSF56112">
    <property type="entry name" value="Protein kinase-like (PK-like)"/>
    <property type="match status" value="1"/>
</dbReference>
<dbReference type="Proteomes" id="UP001054902">
    <property type="component" value="Unassembled WGS sequence"/>
</dbReference>
<dbReference type="InterPro" id="IPR045270">
    <property type="entry name" value="STKc_AGC"/>
</dbReference>
<feature type="region of interest" description="Disordered" evidence="8">
    <location>
        <begin position="100"/>
        <end position="174"/>
    </location>
</feature>
<dbReference type="Pfam" id="PF00069">
    <property type="entry name" value="Pkinase"/>
    <property type="match status" value="1"/>
</dbReference>
<dbReference type="GO" id="GO:0005524">
    <property type="term" value="F:ATP binding"/>
    <property type="evidence" value="ECO:0007669"/>
    <property type="project" value="UniProtKB-UniRule"/>
</dbReference>
<evidence type="ECO:0000313" key="11">
    <source>
        <dbReference type="Proteomes" id="UP001054902"/>
    </source>
</evidence>
<comment type="caution">
    <text evidence="10">The sequence shown here is derived from an EMBL/GenBank/DDBJ whole genome shotgun (WGS) entry which is preliminary data.</text>
</comment>
<evidence type="ECO:0000256" key="7">
    <source>
        <dbReference type="PROSITE-ProRule" id="PRU10141"/>
    </source>
</evidence>
<sequence>MGNTNSASPAATETLQNESRASSPTHTKQASTSSKQPSQHATEITDETTVVSMSTCALTLDGNEHSMRTLASATSHMTLQDDKEKMMQKLKTQQMKLNTQLPHRINRLRTHSIQQNVDMSDSTEENIPIPPPNAPATQNSWNDAWFQDDDDEDDSDHDNSSDEDLTNEGRQRLDTDISKQVEEELRQGEHALNAWETDLQDGKEDEVYVKPHVEMFSQLRVLGKGSFGKVILAQKQIGKEKGQLFAMKVLRKTHLLKKQQIARTRTERKVLSMVDHPFIMKLHFAFQTENKLFIVLDYCAGGELFFHLSRHKRFSEGWTRFYTAELLLALEHLHSRGIIYRDLKPENILLDSQGHVKLGDFGLAKLNIRHPYEGAKSRVGTPEYMAPEVIQKQSHGFTVDYWGLGMVTYEMMTGLPPWYTEDRSKIFRRLLKDPLVFPSDVDFSPHLASFIASLLHRLPKKRLGVNGSKSVKCHSFFRRLDFNLLETRRVQAPILPCQGWKPPKPETGKKNKLLGMFSGQRQVNTGNIEAMRADELDEATANFDKTFTRMTLDSDTSHEYHDESSDDGYASSSHREELTSNSFVGFTFEDHTD</sequence>
<evidence type="ECO:0000256" key="8">
    <source>
        <dbReference type="SAM" id="MobiDB-lite"/>
    </source>
</evidence>
<proteinExistence type="predicted"/>
<dbReference type="PROSITE" id="PS00108">
    <property type="entry name" value="PROTEIN_KINASE_ST"/>
    <property type="match status" value="1"/>
</dbReference>
<feature type="region of interest" description="Disordered" evidence="8">
    <location>
        <begin position="554"/>
        <end position="593"/>
    </location>
</feature>
<dbReference type="InterPro" id="IPR011009">
    <property type="entry name" value="Kinase-like_dom_sf"/>
</dbReference>
<keyword evidence="4 7" id="KW-0547">Nucleotide-binding</keyword>
<gene>
    <name evidence="10" type="ORF">CTEN210_06727</name>
</gene>
<keyword evidence="6 7" id="KW-0067">ATP-binding</keyword>
<evidence type="ECO:0000256" key="1">
    <source>
        <dbReference type="ARBA" id="ARBA00022527"/>
    </source>
</evidence>
<dbReference type="PANTHER" id="PTHR24351">
    <property type="entry name" value="RIBOSOMAL PROTEIN S6 KINASE"/>
    <property type="match status" value="1"/>
</dbReference>
<feature type="compositionally biased region" description="Polar residues" evidence="8">
    <location>
        <begin position="111"/>
        <end position="120"/>
    </location>
</feature>
<dbReference type="InterPro" id="IPR017441">
    <property type="entry name" value="Protein_kinase_ATP_BS"/>
</dbReference>
<dbReference type="AlphaFoldDB" id="A0AAD3H4R4"/>
<keyword evidence="11" id="KW-1185">Reference proteome</keyword>
<keyword evidence="3" id="KW-0808">Transferase</keyword>
<feature type="domain" description="Protein kinase" evidence="9">
    <location>
        <begin position="216"/>
        <end position="477"/>
    </location>
</feature>
<evidence type="ECO:0000259" key="9">
    <source>
        <dbReference type="PROSITE" id="PS50011"/>
    </source>
</evidence>
<dbReference type="CDD" id="cd05123">
    <property type="entry name" value="STKc_AGC"/>
    <property type="match status" value="1"/>
</dbReference>
<dbReference type="PROSITE" id="PS00107">
    <property type="entry name" value="PROTEIN_KINASE_ATP"/>
    <property type="match status" value="1"/>
</dbReference>
<dbReference type="GO" id="GO:0004674">
    <property type="term" value="F:protein serine/threonine kinase activity"/>
    <property type="evidence" value="ECO:0007669"/>
    <property type="project" value="UniProtKB-KW"/>
</dbReference>
<dbReference type="SMART" id="SM00220">
    <property type="entry name" value="S_TKc"/>
    <property type="match status" value="1"/>
</dbReference>
<protein>
    <submittedName>
        <fullName evidence="10">Kinase-like protein</fullName>
    </submittedName>
</protein>